<dbReference type="InterPro" id="IPR003736">
    <property type="entry name" value="PAAI_dom"/>
</dbReference>
<organism evidence="4 5">
    <name type="scientific">Rothia amarae</name>
    <dbReference type="NCBI Taxonomy" id="169480"/>
    <lineage>
        <taxon>Bacteria</taxon>
        <taxon>Bacillati</taxon>
        <taxon>Actinomycetota</taxon>
        <taxon>Actinomycetes</taxon>
        <taxon>Micrococcales</taxon>
        <taxon>Micrococcaceae</taxon>
        <taxon>Rothia</taxon>
    </lineage>
</organism>
<dbReference type="RefSeq" id="WP_145174489.1">
    <property type="nucleotide sequence ID" value="NZ_BAAAHX010000002.1"/>
</dbReference>
<dbReference type="Gene3D" id="3.10.129.10">
    <property type="entry name" value="Hotdog Thioesterase"/>
    <property type="match status" value="1"/>
</dbReference>
<evidence type="ECO:0000313" key="4">
    <source>
        <dbReference type="EMBL" id="QNV39101.1"/>
    </source>
</evidence>
<dbReference type="KEGG" id="rama:IDM48_06640"/>
<feature type="domain" description="Thioesterase" evidence="3">
    <location>
        <begin position="70"/>
        <end position="146"/>
    </location>
</feature>
<protein>
    <submittedName>
        <fullName evidence="4">PaaI family thioesterase</fullName>
    </submittedName>
</protein>
<evidence type="ECO:0000256" key="1">
    <source>
        <dbReference type="ARBA" id="ARBA00008324"/>
    </source>
</evidence>
<keyword evidence="2" id="KW-0378">Hydrolase</keyword>
<dbReference type="Pfam" id="PF03061">
    <property type="entry name" value="4HBT"/>
    <property type="match status" value="1"/>
</dbReference>
<name>A0A7H2BHF5_9MICC</name>
<dbReference type="InterPro" id="IPR006683">
    <property type="entry name" value="Thioestr_dom"/>
</dbReference>
<reference evidence="4 5" key="1">
    <citation type="submission" date="2020-09" db="EMBL/GenBank/DDBJ databases">
        <title>Investigation of environmental microbe.</title>
        <authorList>
            <person name="Ou Y."/>
            <person name="Kang Q."/>
        </authorList>
    </citation>
    <scope>NUCLEOTIDE SEQUENCE [LARGE SCALE GENOMIC DNA]</scope>
    <source>
        <strain evidence="4 5">KJZ-9</strain>
    </source>
</reference>
<dbReference type="NCBIfam" id="TIGR00369">
    <property type="entry name" value="unchar_dom_1"/>
    <property type="match status" value="1"/>
</dbReference>
<dbReference type="GO" id="GO:0061522">
    <property type="term" value="F:1,4-dihydroxy-2-naphthoyl-CoA thioesterase activity"/>
    <property type="evidence" value="ECO:0007669"/>
    <property type="project" value="TreeGrafter"/>
</dbReference>
<dbReference type="SUPFAM" id="SSF54637">
    <property type="entry name" value="Thioesterase/thiol ester dehydrase-isomerase"/>
    <property type="match status" value="1"/>
</dbReference>
<accession>A0A7H2BHF5</accession>
<dbReference type="Proteomes" id="UP000516421">
    <property type="component" value="Chromosome"/>
</dbReference>
<evidence type="ECO:0000313" key="5">
    <source>
        <dbReference type="Proteomes" id="UP000516421"/>
    </source>
</evidence>
<comment type="similarity">
    <text evidence="1">Belongs to the thioesterase PaaI family.</text>
</comment>
<dbReference type="CDD" id="cd03443">
    <property type="entry name" value="PaaI_thioesterase"/>
    <property type="match status" value="1"/>
</dbReference>
<dbReference type="AlphaFoldDB" id="A0A7H2BHF5"/>
<dbReference type="InterPro" id="IPR029069">
    <property type="entry name" value="HotDog_dom_sf"/>
</dbReference>
<evidence type="ECO:0000259" key="3">
    <source>
        <dbReference type="Pfam" id="PF03061"/>
    </source>
</evidence>
<dbReference type="EMBL" id="CP061538">
    <property type="protein sequence ID" value="QNV39101.1"/>
    <property type="molecule type" value="Genomic_DNA"/>
</dbReference>
<proteinExistence type="inferred from homology"/>
<gene>
    <name evidence="4" type="ORF">IDM48_06640</name>
</gene>
<keyword evidence="5" id="KW-1185">Reference proteome</keyword>
<dbReference type="PANTHER" id="PTHR43240">
    <property type="entry name" value="1,4-DIHYDROXY-2-NAPHTHOYL-COA THIOESTERASE 1"/>
    <property type="match status" value="1"/>
</dbReference>
<sequence length="159" mass="17262">MTPNSEHSSEPLDPQFQRDLEKSGIPQEKWHRFSQHGLGTLIPKMGIFFEELTAEYTVATMPVAENTQPGGLLHGGASAALLETLGSFAANEATPEGYVAVGTELNISHVRSATSGLVRGTCIALKIGRRQCVHRIDITDEHGKLISTGRMTNSIIPRR</sequence>
<dbReference type="GO" id="GO:0005829">
    <property type="term" value="C:cytosol"/>
    <property type="evidence" value="ECO:0007669"/>
    <property type="project" value="TreeGrafter"/>
</dbReference>
<evidence type="ECO:0000256" key="2">
    <source>
        <dbReference type="ARBA" id="ARBA00022801"/>
    </source>
</evidence>
<dbReference type="PANTHER" id="PTHR43240:SF5">
    <property type="entry name" value="1,4-DIHYDROXY-2-NAPHTHOYL-COA THIOESTERASE 1"/>
    <property type="match status" value="1"/>
</dbReference>